<dbReference type="InterPro" id="IPR016064">
    <property type="entry name" value="NAD/diacylglycerol_kinase_sf"/>
</dbReference>
<dbReference type="SUPFAM" id="SSF111331">
    <property type="entry name" value="NAD kinase/diacylglycerol kinase-like"/>
    <property type="match status" value="1"/>
</dbReference>
<organism evidence="1">
    <name type="scientific">Fervidicoccus fontis</name>
    <dbReference type="NCBI Taxonomy" id="683846"/>
    <lineage>
        <taxon>Archaea</taxon>
        <taxon>Thermoproteota</taxon>
        <taxon>Thermoprotei</taxon>
        <taxon>Fervidicoccales</taxon>
        <taxon>Fervidicoccaceae</taxon>
        <taxon>Fervidicoccus</taxon>
    </lineage>
</organism>
<dbReference type="InterPro" id="IPR039065">
    <property type="entry name" value="AcoX-like"/>
</dbReference>
<dbReference type="AlphaFoldDB" id="A0A7J3SL85"/>
<dbReference type="PANTHER" id="PTHR40697">
    <property type="entry name" value="ACETOIN CATABOLISM PROTEIN X"/>
    <property type="match status" value="1"/>
</dbReference>
<name>A0A7J3SL85_9CREN</name>
<protein>
    <recommendedName>
        <fullName evidence="2">ATP-NAD kinase</fullName>
    </recommendedName>
</protein>
<proteinExistence type="predicted"/>
<dbReference type="EMBL" id="DTLS01000065">
    <property type="protein sequence ID" value="HGZ60042.1"/>
    <property type="molecule type" value="Genomic_DNA"/>
</dbReference>
<reference evidence="1" key="1">
    <citation type="journal article" date="2020" name="mSystems">
        <title>Genome- and Community-Level Interaction Insights into Carbon Utilization and Element Cycling Functions of Hydrothermarchaeota in Hydrothermal Sediment.</title>
        <authorList>
            <person name="Zhou Z."/>
            <person name="Liu Y."/>
            <person name="Xu W."/>
            <person name="Pan J."/>
            <person name="Luo Z.H."/>
            <person name="Li M."/>
        </authorList>
    </citation>
    <scope>NUCLEOTIDE SEQUENCE [LARGE SCALE GENOMIC DNA]</scope>
    <source>
        <strain evidence="1">SpSt-885</strain>
    </source>
</reference>
<accession>A0A7J3SL85</accession>
<gene>
    <name evidence="1" type="ORF">ENW83_02395</name>
</gene>
<sequence length="333" mass="35076">MNVYSTGSQASPVGIIINPVAGTDLRRLTSTAAFMDNNMKVRLTRSVLGGMTGIGIKEFAIMPDYLGIYKNLIDAVSNDGIRVTPIEMEVEGNSNDTRKAVEELKKLGSPLIISLGGDGTVRIISESSGETPILPLSTGTNNTVPYYMEGTAAGLAAGYFLRGLVSPEEALIRLKKLVIEINGRQEGVGLVEVSVTDYPFRGAATIDVSRVLDSVIGIADPAGIGLSSVGGMLKALDPSSKFALRVKFGGGKKVRAAVYPGVVKEVSIGSFELVPVGKKIALSPGFYVEADGERLFHISEEDRVSVLVSGEGPLLVNVHKILGLVSERGLASL</sequence>
<dbReference type="GO" id="GO:0006741">
    <property type="term" value="P:NADP+ biosynthetic process"/>
    <property type="evidence" value="ECO:0007669"/>
    <property type="project" value="InterPro"/>
</dbReference>
<evidence type="ECO:0000313" key="1">
    <source>
        <dbReference type="EMBL" id="HGZ60042.1"/>
    </source>
</evidence>
<dbReference type="GO" id="GO:0003951">
    <property type="term" value="F:NAD+ kinase activity"/>
    <property type="evidence" value="ECO:0007669"/>
    <property type="project" value="InterPro"/>
</dbReference>
<comment type="caution">
    <text evidence="1">The sequence shown here is derived from an EMBL/GenBank/DDBJ whole genome shotgun (WGS) entry which is preliminary data.</text>
</comment>
<dbReference type="PANTHER" id="PTHR40697:SF3">
    <property type="entry name" value="ACETOIN CATABOLISM PROTEIN X"/>
    <property type="match status" value="1"/>
</dbReference>
<evidence type="ECO:0008006" key="2">
    <source>
        <dbReference type="Google" id="ProtNLM"/>
    </source>
</evidence>
<dbReference type="InterPro" id="IPR002504">
    <property type="entry name" value="NADK"/>
</dbReference>
<dbReference type="Pfam" id="PF01513">
    <property type="entry name" value="NAD_kinase"/>
    <property type="match status" value="1"/>
</dbReference>